<evidence type="ECO:0000256" key="4">
    <source>
        <dbReference type="ARBA" id="ARBA00022840"/>
    </source>
</evidence>
<evidence type="ECO:0000256" key="3">
    <source>
        <dbReference type="ARBA" id="ARBA00022777"/>
    </source>
</evidence>
<keyword evidence="1" id="KW-0808">Transferase</keyword>
<name>A0A015JVF5_RHIIW</name>
<dbReference type="PROSITE" id="PS50011">
    <property type="entry name" value="PROTEIN_KINASE_DOM"/>
    <property type="match status" value="1"/>
</dbReference>
<keyword evidence="4" id="KW-0067">ATP-binding</keyword>
<keyword evidence="7" id="KW-1185">Reference proteome</keyword>
<dbReference type="AlphaFoldDB" id="A0A015JVF5"/>
<dbReference type="GO" id="GO:0005524">
    <property type="term" value="F:ATP binding"/>
    <property type="evidence" value="ECO:0007669"/>
    <property type="project" value="UniProtKB-KW"/>
</dbReference>
<dbReference type="EMBL" id="JEMT01029725">
    <property type="protein sequence ID" value="EXX51081.1"/>
    <property type="molecule type" value="Genomic_DNA"/>
</dbReference>
<comment type="caution">
    <text evidence="6">The sequence shown here is derived from an EMBL/GenBank/DDBJ whole genome shotgun (WGS) entry which is preliminary data.</text>
</comment>
<evidence type="ECO:0000256" key="1">
    <source>
        <dbReference type="ARBA" id="ARBA00022679"/>
    </source>
</evidence>
<proteinExistence type="predicted"/>
<protein>
    <submittedName>
        <fullName evidence="6">Skm1p</fullName>
    </submittedName>
</protein>
<evidence type="ECO:0000259" key="5">
    <source>
        <dbReference type="PROSITE" id="PS50011"/>
    </source>
</evidence>
<dbReference type="PANTHER" id="PTHR44329">
    <property type="entry name" value="SERINE/THREONINE-PROTEIN KINASE TNNI3K-RELATED"/>
    <property type="match status" value="1"/>
</dbReference>
<dbReference type="InterPro" id="IPR000719">
    <property type="entry name" value="Prot_kinase_dom"/>
</dbReference>
<sequence length="465" mass="54304">MSDICKELVYTAINRAYALIDQSIYNNQHKQYEFKKQIILVDDSLTENEKSEAIRLLTRLYDMDKVFLNEGTKRICENCNKECLATLFCEHCVRNYLKANFLNWTSRNDDIDNLVQECQLKTLGPSYIIEWIPYNNFQNIKYLTKGGCSEIYTATWINGRYDKWDSKEQRLERRGRQNVVLKRLENVENANQNWFEETKSHLTISSKWGEVVRCHGLTQDPSNGTLLRVHNENAIHRDLHSGNILFNFNGMASISDFGFCGPTDKPLKSIYGNLPYIAPEVIIGKEPTFKSDIYSIAMLMWEISSGQPPFINYEHNYDLAMKIVNGIRPKIVPGTPLEYKNLMKQCWDADPSKRPVIKTLRNKIRNLNYFYQSKSNQPEENNNNLETNNNINSLKNYTYSTSKVYQFENLSGPRNATEEELEEFYSKSYNFCIPDNIDDFDKLNNQKNRTSRISSIIKEIIKMNE</sequence>
<accession>A0A015JVF5</accession>
<dbReference type="InterPro" id="IPR051681">
    <property type="entry name" value="Ser/Thr_Kinases-Pseudokinases"/>
</dbReference>
<evidence type="ECO:0000313" key="7">
    <source>
        <dbReference type="Proteomes" id="UP000022910"/>
    </source>
</evidence>
<keyword evidence="3" id="KW-0418">Kinase</keyword>
<evidence type="ECO:0000256" key="2">
    <source>
        <dbReference type="ARBA" id="ARBA00022741"/>
    </source>
</evidence>
<dbReference type="Pfam" id="PF07714">
    <property type="entry name" value="PK_Tyr_Ser-Thr"/>
    <property type="match status" value="1"/>
</dbReference>
<keyword evidence="2" id="KW-0547">Nucleotide-binding</keyword>
<evidence type="ECO:0000313" key="6">
    <source>
        <dbReference type="EMBL" id="EXX51081.1"/>
    </source>
</evidence>
<organism evidence="6 7">
    <name type="scientific">Rhizophagus irregularis (strain DAOM 197198w)</name>
    <name type="common">Glomus intraradices</name>
    <dbReference type="NCBI Taxonomy" id="1432141"/>
    <lineage>
        <taxon>Eukaryota</taxon>
        <taxon>Fungi</taxon>
        <taxon>Fungi incertae sedis</taxon>
        <taxon>Mucoromycota</taxon>
        <taxon>Glomeromycotina</taxon>
        <taxon>Glomeromycetes</taxon>
        <taxon>Glomerales</taxon>
        <taxon>Glomeraceae</taxon>
        <taxon>Rhizophagus</taxon>
    </lineage>
</organism>
<dbReference type="Gene3D" id="1.10.510.10">
    <property type="entry name" value="Transferase(Phosphotransferase) domain 1"/>
    <property type="match status" value="1"/>
</dbReference>
<dbReference type="GO" id="GO:0004674">
    <property type="term" value="F:protein serine/threonine kinase activity"/>
    <property type="evidence" value="ECO:0007669"/>
    <property type="project" value="TreeGrafter"/>
</dbReference>
<dbReference type="PANTHER" id="PTHR44329:SF288">
    <property type="entry name" value="MITOGEN-ACTIVATED PROTEIN KINASE KINASE KINASE 20"/>
    <property type="match status" value="1"/>
</dbReference>
<feature type="domain" description="Protein kinase" evidence="5">
    <location>
        <begin position="1"/>
        <end position="371"/>
    </location>
</feature>
<dbReference type="HOGENOM" id="CLU_000288_7_34_1"/>
<gene>
    <name evidence="6" type="ORF">RirG_264910</name>
</gene>
<dbReference type="Gene3D" id="1.10.10.1010">
    <property type="entry name" value="Intein homing endonuclease, domain IV"/>
    <property type="match status" value="1"/>
</dbReference>
<dbReference type="InterPro" id="IPR011009">
    <property type="entry name" value="Kinase-like_dom_sf"/>
</dbReference>
<dbReference type="InterPro" id="IPR001245">
    <property type="entry name" value="Ser-Thr/Tyr_kinase_cat_dom"/>
</dbReference>
<dbReference type="SUPFAM" id="SSF56112">
    <property type="entry name" value="Protein kinase-like (PK-like)"/>
    <property type="match status" value="1"/>
</dbReference>
<dbReference type="Proteomes" id="UP000022910">
    <property type="component" value="Unassembled WGS sequence"/>
</dbReference>
<reference evidence="6 7" key="1">
    <citation type="submission" date="2014-02" db="EMBL/GenBank/DDBJ databases">
        <title>Single nucleus genome sequencing reveals high similarity among nuclei of an endomycorrhizal fungus.</title>
        <authorList>
            <person name="Lin K."/>
            <person name="Geurts R."/>
            <person name="Zhang Z."/>
            <person name="Limpens E."/>
            <person name="Saunders D.G."/>
            <person name="Mu D."/>
            <person name="Pang E."/>
            <person name="Cao H."/>
            <person name="Cha H."/>
            <person name="Lin T."/>
            <person name="Zhou Q."/>
            <person name="Shang Y."/>
            <person name="Li Y."/>
            <person name="Ivanov S."/>
            <person name="Sharma T."/>
            <person name="Velzen R.V."/>
            <person name="Ruijter N.D."/>
            <person name="Aanen D.K."/>
            <person name="Win J."/>
            <person name="Kamoun S."/>
            <person name="Bisseling T."/>
            <person name="Huang S."/>
        </authorList>
    </citation>
    <scope>NUCLEOTIDE SEQUENCE [LARGE SCALE GENOMIC DNA]</scope>
    <source>
        <strain evidence="7">DAOM197198w</strain>
    </source>
</reference>